<gene>
    <name evidence="1" type="ORF">J5V96_11390</name>
</gene>
<reference evidence="1" key="1">
    <citation type="submission" date="2021-03" db="EMBL/GenBank/DDBJ databases">
        <title>Microbacterium sp. nov., a novel actinobacterium isolated from cow dung.</title>
        <authorList>
            <person name="Zhang L."/>
        </authorList>
    </citation>
    <scope>NUCLEOTIDE SEQUENCE</scope>
    <source>
        <strain evidence="1">NEAU-LLB</strain>
    </source>
</reference>
<dbReference type="Proteomes" id="UP000680132">
    <property type="component" value="Unassembled WGS sequence"/>
</dbReference>
<evidence type="ECO:0000313" key="2">
    <source>
        <dbReference type="Proteomes" id="UP000680132"/>
    </source>
</evidence>
<evidence type="ECO:0000313" key="1">
    <source>
        <dbReference type="EMBL" id="MBO3664111.1"/>
    </source>
</evidence>
<proteinExistence type="predicted"/>
<accession>A0A939TRF9</accession>
<sequence length="122" mass="13685">MPDPAEPCLKRVYDDPDPSDGRRILVDRLWPRGLTKDRAAVDLWLKDVAPSADLRSRWHRDPEHFDDFAALYVDELAQNPAVDTLRAELAAHPASTLLYGAKDPAANHAVVLRDYLMGVRTA</sequence>
<keyword evidence="2" id="KW-1185">Reference proteome</keyword>
<dbReference type="Pfam" id="PF22752">
    <property type="entry name" value="DUF488-N3i"/>
    <property type="match status" value="1"/>
</dbReference>
<dbReference type="AlphaFoldDB" id="A0A939TRF9"/>
<dbReference type="PANTHER" id="PTHR36849">
    <property type="entry name" value="CYTOPLASMIC PROTEIN-RELATED"/>
    <property type="match status" value="1"/>
</dbReference>
<dbReference type="RefSeq" id="WP_208503852.1">
    <property type="nucleotide sequence ID" value="NZ_JAGFOA010000004.1"/>
</dbReference>
<dbReference type="PANTHER" id="PTHR36849:SF1">
    <property type="entry name" value="CYTOPLASMIC PROTEIN"/>
    <property type="match status" value="1"/>
</dbReference>
<comment type="caution">
    <text evidence="1">The sequence shown here is derived from an EMBL/GenBank/DDBJ whole genome shotgun (WGS) entry which is preliminary data.</text>
</comment>
<organism evidence="1 2">
    <name type="scientific">Microbacterium stercoris</name>
    <dbReference type="NCBI Taxonomy" id="2820289"/>
    <lineage>
        <taxon>Bacteria</taxon>
        <taxon>Bacillati</taxon>
        <taxon>Actinomycetota</taxon>
        <taxon>Actinomycetes</taxon>
        <taxon>Micrococcales</taxon>
        <taxon>Microbacteriaceae</taxon>
        <taxon>Microbacterium</taxon>
    </lineage>
</organism>
<dbReference type="InterPro" id="IPR052552">
    <property type="entry name" value="YeaO-like"/>
</dbReference>
<protein>
    <submittedName>
        <fullName evidence="1">DUF488 family protein</fullName>
    </submittedName>
</protein>
<name>A0A939TRF9_9MICO</name>
<dbReference type="EMBL" id="JAGFOA010000004">
    <property type="protein sequence ID" value="MBO3664111.1"/>
    <property type="molecule type" value="Genomic_DNA"/>
</dbReference>